<sequence>MINFMGNTGKIMEKNVVFCVDNRYLAQLDVAIKSLIAYNEDLNIYVVNADIPYEYFMKYQHVLNDTSNRVIDWKIEEEELKWDASFEYITKISYARLLIPEILPHLKRVVYLDCDIVVTDNIDQLFEIDLMDKAVGLVIDWLNFATATNRYNSGVMLFDCDVWRKNNYVSGLKEEIEKRVKLQEEATKALPPELGADDQHVVNAYFDYDNVYELPYEMNTQFGTMILGMAQYARDKFKEIKAGKIIHFTGPLKPWAEWGNMRGRQNWWDFRFMSVRDVVKMHQKLFEQRQMLVYTRSANIRGLKEITAANPKIDFIVVAPTAISREIWKLNMQPNIFVREQFKADYFDFTSIKAILMLGEEFNLEEEGQLFNSISVPILTYRDLAFENVEYAYQAQDVKDLINKVKELTMSYISEK</sequence>
<evidence type="ECO:0000313" key="4">
    <source>
        <dbReference type="EMBL" id="KRM19834.1"/>
    </source>
</evidence>
<protein>
    <submittedName>
        <fullName evidence="4">Uncharacterized protein</fullName>
    </submittedName>
</protein>
<dbReference type="InterPro" id="IPR050748">
    <property type="entry name" value="Glycosyltrans_8_dom-fam"/>
</dbReference>
<dbReference type="SUPFAM" id="SSF53448">
    <property type="entry name" value="Nucleotide-diphospho-sugar transferases"/>
    <property type="match status" value="1"/>
</dbReference>
<dbReference type="Proteomes" id="UP000051054">
    <property type="component" value="Unassembled WGS sequence"/>
</dbReference>
<evidence type="ECO:0000256" key="2">
    <source>
        <dbReference type="ARBA" id="ARBA00022679"/>
    </source>
</evidence>
<dbReference type="PANTHER" id="PTHR13778">
    <property type="entry name" value="GLYCOSYLTRANSFERASE 8 DOMAIN-CONTAINING PROTEIN"/>
    <property type="match status" value="1"/>
</dbReference>
<dbReference type="GO" id="GO:0046872">
    <property type="term" value="F:metal ion binding"/>
    <property type="evidence" value="ECO:0007669"/>
    <property type="project" value="UniProtKB-KW"/>
</dbReference>
<dbReference type="Gene3D" id="3.90.550.10">
    <property type="entry name" value="Spore Coat Polysaccharide Biosynthesis Protein SpsA, Chain A"/>
    <property type="match status" value="1"/>
</dbReference>
<dbReference type="eggNOG" id="COG1442">
    <property type="taxonomic scope" value="Bacteria"/>
</dbReference>
<reference evidence="4 5" key="1">
    <citation type="journal article" date="2015" name="Genome Announc.">
        <title>Expanding the biotechnology potential of lactobacilli through comparative genomics of 213 strains and associated genera.</title>
        <authorList>
            <person name="Sun Z."/>
            <person name="Harris H.M."/>
            <person name="McCann A."/>
            <person name="Guo C."/>
            <person name="Argimon S."/>
            <person name="Zhang W."/>
            <person name="Yang X."/>
            <person name="Jeffery I.B."/>
            <person name="Cooney J.C."/>
            <person name="Kagawa T.F."/>
            <person name="Liu W."/>
            <person name="Song Y."/>
            <person name="Salvetti E."/>
            <person name="Wrobel A."/>
            <person name="Rasinkangas P."/>
            <person name="Parkhill J."/>
            <person name="Rea M.C."/>
            <person name="O'Sullivan O."/>
            <person name="Ritari J."/>
            <person name="Douillard F.P."/>
            <person name="Paul Ross R."/>
            <person name="Yang R."/>
            <person name="Briner A.E."/>
            <person name="Felis G.E."/>
            <person name="de Vos W.M."/>
            <person name="Barrangou R."/>
            <person name="Klaenhammer T.R."/>
            <person name="Caufield P.W."/>
            <person name="Cui Y."/>
            <person name="Zhang H."/>
            <person name="O'Toole P.W."/>
        </authorList>
    </citation>
    <scope>NUCLEOTIDE SEQUENCE [LARGE SCALE GENOMIC DNA]</scope>
    <source>
        <strain evidence="4 5">DSM 18933</strain>
    </source>
</reference>
<keyword evidence="5" id="KW-1185">Reference proteome</keyword>
<evidence type="ECO:0000256" key="1">
    <source>
        <dbReference type="ARBA" id="ARBA00022676"/>
    </source>
</evidence>
<dbReference type="InterPro" id="IPR002495">
    <property type="entry name" value="Glyco_trans_8"/>
</dbReference>
<keyword evidence="1" id="KW-0328">Glycosyltransferase</keyword>
<dbReference type="PANTHER" id="PTHR13778:SF47">
    <property type="entry name" value="LIPOPOLYSACCHARIDE 1,3-GALACTOSYLTRANSFERASE"/>
    <property type="match status" value="1"/>
</dbReference>
<keyword evidence="3" id="KW-0479">Metal-binding</keyword>
<dbReference type="AlphaFoldDB" id="A0A0R1WPK6"/>
<dbReference type="OrthoDB" id="796510at2"/>
<dbReference type="Pfam" id="PF01501">
    <property type="entry name" value="Glyco_transf_8"/>
    <property type="match status" value="1"/>
</dbReference>
<keyword evidence="2" id="KW-0808">Transferase</keyword>
<dbReference type="STRING" id="1423755.FC40_GL001305"/>
<evidence type="ECO:0000256" key="3">
    <source>
        <dbReference type="ARBA" id="ARBA00022723"/>
    </source>
</evidence>
<dbReference type="PATRIC" id="fig|1423755.3.peg.1382"/>
<evidence type="ECO:0000313" key="5">
    <source>
        <dbReference type="Proteomes" id="UP000051054"/>
    </source>
</evidence>
<dbReference type="CDD" id="cd04194">
    <property type="entry name" value="GT8_A4GalT_like"/>
    <property type="match status" value="1"/>
</dbReference>
<gene>
    <name evidence="4" type="ORF">FC40_GL001305</name>
</gene>
<organism evidence="4 5">
    <name type="scientific">Ligilactobacillus hayakitensis DSM 18933 = JCM 14209</name>
    <dbReference type="NCBI Taxonomy" id="1423755"/>
    <lineage>
        <taxon>Bacteria</taxon>
        <taxon>Bacillati</taxon>
        <taxon>Bacillota</taxon>
        <taxon>Bacilli</taxon>
        <taxon>Lactobacillales</taxon>
        <taxon>Lactobacillaceae</taxon>
        <taxon>Ligilactobacillus</taxon>
    </lineage>
</organism>
<proteinExistence type="predicted"/>
<accession>A0A0R1WPK6</accession>
<dbReference type="GO" id="GO:0016757">
    <property type="term" value="F:glycosyltransferase activity"/>
    <property type="evidence" value="ECO:0007669"/>
    <property type="project" value="UniProtKB-KW"/>
</dbReference>
<name>A0A0R1WPK6_9LACO</name>
<comment type="caution">
    <text evidence="4">The sequence shown here is derived from an EMBL/GenBank/DDBJ whole genome shotgun (WGS) entry which is preliminary data.</text>
</comment>
<dbReference type="InterPro" id="IPR029044">
    <property type="entry name" value="Nucleotide-diphossugar_trans"/>
</dbReference>
<dbReference type="EMBL" id="AZGD01000030">
    <property type="protein sequence ID" value="KRM19834.1"/>
    <property type="molecule type" value="Genomic_DNA"/>
</dbReference>